<dbReference type="EMBL" id="JAAGWK010000011">
    <property type="protein sequence ID" value="NEL54310.1"/>
    <property type="molecule type" value="Genomic_DNA"/>
</dbReference>
<protein>
    <submittedName>
        <fullName evidence="2">Alpha/beta hydrolase</fullName>
    </submittedName>
</protein>
<dbReference type="PRINTS" id="PR00412">
    <property type="entry name" value="EPOXHYDRLASE"/>
</dbReference>
<name>A0A7K3WF47_9ACTN</name>
<accession>A0A7K3WF47</accession>
<comment type="caution">
    <text evidence="2">The sequence shown here is derived from an EMBL/GenBank/DDBJ whole genome shotgun (WGS) entry which is preliminary data.</text>
</comment>
<dbReference type="AlphaFoldDB" id="A0A7K3WF47"/>
<dbReference type="SUPFAM" id="SSF53474">
    <property type="entry name" value="alpha/beta-Hydrolases"/>
    <property type="match status" value="1"/>
</dbReference>
<dbReference type="Proteomes" id="UP000470470">
    <property type="component" value="Unassembled WGS sequence"/>
</dbReference>
<evidence type="ECO:0000313" key="3">
    <source>
        <dbReference type="Proteomes" id="UP000470470"/>
    </source>
</evidence>
<dbReference type="Pfam" id="PF00561">
    <property type="entry name" value="Abhydrolase_1"/>
    <property type="match status" value="1"/>
</dbReference>
<organism evidence="2 3">
    <name type="scientific">Goekera deserti</name>
    <dbReference type="NCBI Taxonomy" id="2497753"/>
    <lineage>
        <taxon>Bacteria</taxon>
        <taxon>Bacillati</taxon>
        <taxon>Actinomycetota</taxon>
        <taxon>Actinomycetes</taxon>
        <taxon>Geodermatophilales</taxon>
        <taxon>Geodermatophilaceae</taxon>
        <taxon>Goekera</taxon>
    </lineage>
</organism>
<evidence type="ECO:0000259" key="1">
    <source>
        <dbReference type="Pfam" id="PF00561"/>
    </source>
</evidence>
<reference evidence="2 3" key="1">
    <citation type="submission" date="2020-02" db="EMBL/GenBank/DDBJ databases">
        <title>The whole genome sequence of CPCC 205119.</title>
        <authorList>
            <person name="Jiang Z."/>
        </authorList>
    </citation>
    <scope>NUCLEOTIDE SEQUENCE [LARGE SCALE GENOMIC DNA]</scope>
    <source>
        <strain evidence="2 3">CPCC 205119</strain>
    </source>
</reference>
<dbReference type="PANTHER" id="PTHR43798:SF33">
    <property type="entry name" value="HYDROLASE, PUTATIVE (AFU_ORTHOLOGUE AFUA_2G14860)-RELATED"/>
    <property type="match status" value="1"/>
</dbReference>
<dbReference type="InterPro" id="IPR000073">
    <property type="entry name" value="AB_hydrolase_1"/>
</dbReference>
<feature type="domain" description="AB hydrolase-1" evidence="1">
    <location>
        <begin position="42"/>
        <end position="163"/>
    </location>
</feature>
<sequence length="306" mass="32028">MTAVQDTTGHSEALARGFEGFALRSVTRDGVTIGYRIAGTGPAVLLVHGWPQSGYTWHQVAADLVADHTVVVPDHRGAAGSDKPDAGYDKATMAADLHAVLADAGIPVAHVVGHDIGTMIAYAFARRFPDATATLTLMDGFVPGTPMFSTVMSSLGPWHFGFHSQVDLAVALVTGRERAYFDHWYDSVMVDPARMPDADRDFYAAQFQAPGALAAGFRTYQAATTVDAAENERALATDGRLTLPVLGIGGAASLGPYLPAVLADVADDAAVVSIEGAGHFLAEEDPDAVATALRDFIAAHPGDAAR</sequence>
<keyword evidence="3" id="KW-1185">Reference proteome</keyword>
<keyword evidence="2" id="KW-0378">Hydrolase</keyword>
<proteinExistence type="predicted"/>
<gene>
    <name evidence="2" type="ORF">G1H19_09890</name>
</gene>
<dbReference type="InterPro" id="IPR029058">
    <property type="entry name" value="AB_hydrolase_fold"/>
</dbReference>
<dbReference type="InterPro" id="IPR000639">
    <property type="entry name" value="Epox_hydrolase-like"/>
</dbReference>
<dbReference type="GO" id="GO:0046464">
    <property type="term" value="P:acylglycerol catabolic process"/>
    <property type="evidence" value="ECO:0007669"/>
    <property type="project" value="TreeGrafter"/>
</dbReference>
<dbReference type="PANTHER" id="PTHR43798">
    <property type="entry name" value="MONOACYLGLYCEROL LIPASE"/>
    <property type="match status" value="1"/>
</dbReference>
<dbReference type="GO" id="GO:0047372">
    <property type="term" value="F:monoacylglycerol lipase activity"/>
    <property type="evidence" value="ECO:0007669"/>
    <property type="project" value="TreeGrafter"/>
</dbReference>
<dbReference type="GO" id="GO:0016020">
    <property type="term" value="C:membrane"/>
    <property type="evidence" value="ECO:0007669"/>
    <property type="project" value="TreeGrafter"/>
</dbReference>
<dbReference type="RefSeq" id="WP_152727648.1">
    <property type="nucleotide sequence ID" value="NZ_JAABOZ010000001.1"/>
</dbReference>
<dbReference type="InterPro" id="IPR050266">
    <property type="entry name" value="AB_hydrolase_sf"/>
</dbReference>
<evidence type="ECO:0000313" key="2">
    <source>
        <dbReference type="EMBL" id="NEL54310.1"/>
    </source>
</evidence>
<dbReference type="Gene3D" id="3.40.50.1820">
    <property type="entry name" value="alpha/beta hydrolase"/>
    <property type="match status" value="1"/>
</dbReference>